<organism evidence="1 2">
    <name type="scientific">Luteibacter rhizovicinus DSM 16549</name>
    <dbReference type="NCBI Taxonomy" id="1440763"/>
    <lineage>
        <taxon>Bacteria</taxon>
        <taxon>Pseudomonadati</taxon>
        <taxon>Pseudomonadota</taxon>
        <taxon>Gammaproteobacteria</taxon>
        <taxon>Lysobacterales</taxon>
        <taxon>Rhodanobacteraceae</taxon>
        <taxon>Luteibacter</taxon>
    </lineage>
</organism>
<dbReference type="Proteomes" id="UP000182987">
    <property type="component" value="Chromosome"/>
</dbReference>
<proteinExistence type="predicted"/>
<gene>
    <name evidence="1" type="ORF">BJI69_13680</name>
</gene>
<keyword evidence="2" id="KW-1185">Reference proteome</keyword>
<dbReference type="STRING" id="1440763.BJI69_13680"/>
<accession>A0A1L3EUX2</accession>
<name>A0A1L3EUX2_9GAMM</name>
<sequence>MAAALVAASWGQGAFAREASEDALCRNGLFSSSESHWAMARVMGSEPVALLEDMSNCPEGGAPACESGEYAKPGERVILGQSSGEYRCAYAPDAQGGGRAGWIPSRRLRLLPIVAVPPVGAWTGMWSNGTDRLRLTANADGTLSGQGNAYWPGPPGTNIAPLARHFGGISARAAPMGQRLELKQSACQVTAWLLNDLLVVDDNGQCGGMNVRFSGVYRKRATGSPPQPH</sequence>
<evidence type="ECO:0000313" key="1">
    <source>
        <dbReference type="EMBL" id="APG04839.1"/>
    </source>
</evidence>
<dbReference type="RefSeq" id="WP_046967225.1">
    <property type="nucleotide sequence ID" value="NZ_CP017480.1"/>
</dbReference>
<dbReference type="KEGG" id="lrz:BJI69_13680"/>
<dbReference type="OrthoDB" id="6847114at2"/>
<dbReference type="AlphaFoldDB" id="A0A1L3EUX2"/>
<evidence type="ECO:0000313" key="2">
    <source>
        <dbReference type="Proteomes" id="UP000182987"/>
    </source>
</evidence>
<reference evidence="2" key="1">
    <citation type="submission" date="2016-09" db="EMBL/GenBank/DDBJ databases">
        <authorList>
            <person name="Lysoe E."/>
        </authorList>
    </citation>
    <scope>NUCLEOTIDE SEQUENCE [LARGE SCALE GENOMIC DNA]</scope>
    <source>
        <strain evidence="2">LJ96T</strain>
    </source>
</reference>
<dbReference type="EMBL" id="CP017480">
    <property type="protein sequence ID" value="APG04839.1"/>
    <property type="molecule type" value="Genomic_DNA"/>
</dbReference>
<protein>
    <submittedName>
        <fullName evidence="1">Uncharacterized protein</fullName>
    </submittedName>
</protein>